<name>A0A419D9V2_9BACT</name>
<dbReference type="EMBL" id="QZJW01000055">
    <property type="protein sequence ID" value="RJO59939.1"/>
    <property type="molecule type" value="Genomic_DNA"/>
</dbReference>
<dbReference type="Proteomes" id="UP000285655">
    <property type="component" value="Unassembled WGS sequence"/>
</dbReference>
<dbReference type="PANTHER" id="PTHR15394">
    <property type="entry name" value="SERINE HYDROLASE RBBP9"/>
    <property type="match status" value="1"/>
</dbReference>
<evidence type="ECO:0000313" key="1">
    <source>
        <dbReference type="EMBL" id="RJO59939.1"/>
    </source>
</evidence>
<dbReference type="Gene3D" id="3.40.50.1820">
    <property type="entry name" value="alpha/beta hydrolase"/>
    <property type="match status" value="1"/>
</dbReference>
<dbReference type="Pfam" id="PF06821">
    <property type="entry name" value="Ser_hydrolase"/>
    <property type="match status" value="1"/>
</dbReference>
<dbReference type="InterPro" id="IPR010662">
    <property type="entry name" value="RBBP9/YdeN"/>
</dbReference>
<dbReference type="GO" id="GO:0016787">
    <property type="term" value="F:hydrolase activity"/>
    <property type="evidence" value="ECO:0007669"/>
    <property type="project" value="UniProtKB-KW"/>
</dbReference>
<reference evidence="1 2" key="1">
    <citation type="journal article" date="2017" name="ISME J.">
        <title>Energy and carbon metabolisms in a deep terrestrial subsurface fluid microbial community.</title>
        <authorList>
            <person name="Momper L."/>
            <person name="Jungbluth S.P."/>
            <person name="Lee M.D."/>
            <person name="Amend J.P."/>
        </authorList>
    </citation>
    <scope>NUCLEOTIDE SEQUENCE [LARGE SCALE GENOMIC DNA]</scope>
    <source>
        <strain evidence="1">SURF_29</strain>
    </source>
</reference>
<dbReference type="InterPro" id="IPR029058">
    <property type="entry name" value="AB_hydrolase_fold"/>
</dbReference>
<sequence>MKLKNAAIFHGTGGNKDSFWHPWLKNELEGRGYKVWLPSLPNPDIADLKEWLPFVLDNGEYNKETVLVGHSSGAPLILSILENIETPIKQVILVGGYCEQLSAHKSLTLQEKYDWNKIRRNCKEFIFINSDDDPWGCNDTHGRKMFDKLGGAQIILHRQGHMGSEKFNQPYKKFPLLLKLID</sequence>
<dbReference type="AlphaFoldDB" id="A0A419D9V2"/>
<keyword evidence="1" id="KW-0378">Hydrolase</keyword>
<dbReference type="PANTHER" id="PTHR15394:SF3">
    <property type="entry name" value="SERINE HYDROLASE RBBP9"/>
    <property type="match status" value="1"/>
</dbReference>
<protein>
    <submittedName>
        <fullName evidence="1">Alpha/beta hydrolase</fullName>
    </submittedName>
</protein>
<dbReference type="SUPFAM" id="SSF53474">
    <property type="entry name" value="alpha/beta-Hydrolases"/>
    <property type="match status" value="1"/>
</dbReference>
<proteinExistence type="predicted"/>
<organism evidence="1 2">
    <name type="scientific">candidate division WS5 bacterium</name>
    <dbReference type="NCBI Taxonomy" id="2093353"/>
    <lineage>
        <taxon>Bacteria</taxon>
        <taxon>candidate division WS5</taxon>
    </lineage>
</organism>
<accession>A0A419D9V2</accession>
<comment type="caution">
    <text evidence="1">The sequence shown here is derived from an EMBL/GenBank/DDBJ whole genome shotgun (WGS) entry which is preliminary data.</text>
</comment>
<gene>
    <name evidence="1" type="ORF">C4544_06220</name>
</gene>
<evidence type="ECO:0000313" key="2">
    <source>
        <dbReference type="Proteomes" id="UP000285655"/>
    </source>
</evidence>